<sequence>MADKDAELIFDHYGLLKLWFAPRYIRFGR</sequence>
<organism evidence="1 2">
    <name type="scientific">Burkholderia contaminans</name>
    <dbReference type="NCBI Taxonomy" id="488447"/>
    <lineage>
        <taxon>Bacteria</taxon>
        <taxon>Pseudomonadati</taxon>
        <taxon>Pseudomonadota</taxon>
        <taxon>Betaproteobacteria</taxon>
        <taxon>Burkholderiales</taxon>
        <taxon>Burkholderiaceae</taxon>
        <taxon>Burkholderia</taxon>
        <taxon>Burkholderia cepacia complex</taxon>
    </lineage>
</organism>
<accession>A0A6P2YAD9</accession>
<dbReference type="Proteomes" id="UP000494109">
    <property type="component" value="Unassembled WGS sequence"/>
</dbReference>
<evidence type="ECO:0000313" key="1">
    <source>
        <dbReference type="EMBL" id="VWD18963.1"/>
    </source>
</evidence>
<gene>
    <name evidence="1" type="ORF">BCO71033_03010</name>
</gene>
<evidence type="ECO:0000313" key="2">
    <source>
        <dbReference type="Proteomes" id="UP000494109"/>
    </source>
</evidence>
<dbReference type="AlphaFoldDB" id="A0A6P2YAD9"/>
<reference evidence="1 2" key="1">
    <citation type="submission" date="2019-09" db="EMBL/GenBank/DDBJ databases">
        <authorList>
            <person name="Depoorter E."/>
        </authorList>
    </citation>
    <scope>NUCLEOTIDE SEQUENCE [LARGE SCALE GENOMIC DNA]</scope>
    <source>
        <strain evidence="1">R-71033</strain>
    </source>
</reference>
<dbReference type="EMBL" id="CABVQS010000011">
    <property type="protein sequence ID" value="VWD18963.1"/>
    <property type="molecule type" value="Genomic_DNA"/>
</dbReference>
<name>A0A6P2YAD9_9BURK</name>
<proteinExistence type="predicted"/>
<protein>
    <submittedName>
        <fullName evidence="1">Uncharacterized protein</fullName>
    </submittedName>
</protein>